<dbReference type="GO" id="GO:0004177">
    <property type="term" value="F:aminopeptidase activity"/>
    <property type="evidence" value="ECO:0007669"/>
    <property type="project" value="TreeGrafter"/>
</dbReference>
<dbReference type="Pfam" id="PF03576">
    <property type="entry name" value="Peptidase_S58"/>
    <property type="match status" value="1"/>
</dbReference>
<dbReference type="InterPro" id="IPR005321">
    <property type="entry name" value="Peptidase_S58_DmpA"/>
</dbReference>
<dbReference type="CDD" id="cd02253">
    <property type="entry name" value="DmpA"/>
    <property type="match status" value="1"/>
</dbReference>
<gene>
    <name evidence="2" type="ORF">NCTC12112_02688</name>
</gene>
<dbReference type="PANTHER" id="PTHR36512:SF3">
    <property type="entry name" value="BLR5678 PROTEIN"/>
    <property type="match status" value="1"/>
</dbReference>
<name>A0AAX2JDK6_9FUSO</name>
<protein>
    <submittedName>
        <fullName evidence="2">L-aminopeptidase/D-esterase</fullName>
    </submittedName>
</protein>
<dbReference type="RefSeq" id="WP_005980628.1">
    <property type="nucleotide sequence ID" value="NZ_CABKNW010000005.1"/>
</dbReference>
<comment type="similarity">
    <text evidence="1">Belongs to the peptidase S58 family.</text>
</comment>
<evidence type="ECO:0000256" key="1">
    <source>
        <dbReference type="ARBA" id="ARBA00007068"/>
    </source>
</evidence>
<accession>A0AAX2JDK6</accession>
<dbReference type="SUPFAM" id="SSF56266">
    <property type="entry name" value="DmpA/ArgJ-like"/>
    <property type="match status" value="1"/>
</dbReference>
<evidence type="ECO:0000313" key="3">
    <source>
        <dbReference type="Proteomes" id="UP000249008"/>
    </source>
</evidence>
<dbReference type="GeneID" id="78453964"/>
<dbReference type="EMBL" id="LS483487">
    <property type="protein sequence ID" value="SQJ12355.1"/>
    <property type="molecule type" value="Genomic_DNA"/>
</dbReference>
<dbReference type="PANTHER" id="PTHR36512">
    <property type="entry name" value="D-AMINOPEPTIDASE"/>
    <property type="match status" value="1"/>
</dbReference>
<organism evidence="2 3">
    <name type="scientific">Fusobacterium ulcerans</name>
    <dbReference type="NCBI Taxonomy" id="861"/>
    <lineage>
        <taxon>Bacteria</taxon>
        <taxon>Fusobacteriati</taxon>
        <taxon>Fusobacteriota</taxon>
        <taxon>Fusobacteriia</taxon>
        <taxon>Fusobacteriales</taxon>
        <taxon>Fusobacteriaceae</taxon>
        <taxon>Fusobacterium</taxon>
    </lineage>
</organism>
<proteinExistence type="inferred from homology"/>
<dbReference type="AlphaFoldDB" id="A0AAX2JDK6"/>
<dbReference type="Gene3D" id="3.60.70.12">
    <property type="entry name" value="L-amino peptidase D-ALA esterase/amidase"/>
    <property type="match status" value="1"/>
</dbReference>
<dbReference type="KEGG" id="ful:C4N20_04025"/>
<dbReference type="InterPro" id="IPR016117">
    <property type="entry name" value="ArgJ-like_dom_sf"/>
</dbReference>
<evidence type="ECO:0000313" key="2">
    <source>
        <dbReference type="EMBL" id="SQJ12355.1"/>
    </source>
</evidence>
<reference evidence="2 3" key="1">
    <citation type="submission" date="2018-06" db="EMBL/GenBank/DDBJ databases">
        <authorList>
            <consortium name="Pathogen Informatics"/>
            <person name="Doyle S."/>
        </authorList>
    </citation>
    <scope>NUCLEOTIDE SEQUENCE [LARGE SCALE GENOMIC DNA]</scope>
    <source>
        <strain evidence="2 3">NCTC12112</strain>
    </source>
</reference>
<dbReference type="Proteomes" id="UP000249008">
    <property type="component" value="Chromosome 1"/>
</dbReference>
<sequence>MGIENFNIKIGEFPSGKNNLITDVEGIKVGHTTLDEEKIKTGVTALIPHGGNIFREKLMCSSYVINGFGKSCGLVQIDELGTLETPIILTNTLSVGTASTALIRYMLENNEDIGKTTGTVNPVICECNDGFLNDIRGLHIKEEHIFQAIENAHIKFQEGNVGAGTGMSCYQLKGGIGSASRVIKLDDEEYIIGALVLSNCGLKKDLMVDGKKIGEKIISLENEEELEKGSIIIIVATDIPLSERQLKRISKRVPVSLARTGSHIGNGSGDIVITFTTANKINHYEEKDIVNMKMINENKIDTIFRAVIETVEESILSSLLHSTATTGRDGNTRESLNKYIDFILK</sequence>